<dbReference type="EMBL" id="CACRTO010000022">
    <property type="protein sequence ID" value="VYU44099.1"/>
    <property type="molecule type" value="Genomic_DNA"/>
</dbReference>
<protein>
    <submittedName>
        <fullName evidence="1">Uncharacterized protein</fullName>
    </submittedName>
</protein>
<sequence>MLNETILKDELIIKIDSSSISSIDKFISLLNSNNIDVKAIGRDEYLIRL</sequence>
<organism evidence="1">
    <name type="scientific">Clostridium tertium</name>
    <dbReference type="NCBI Taxonomy" id="1559"/>
    <lineage>
        <taxon>Bacteria</taxon>
        <taxon>Bacillati</taxon>
        <taxon>Bacillota</taxon>
        <taxon>Clostridia</taxon>
        <taxon>Eubacteriales</taxon>
        <taxon>Clostridiaceae</taxon>
        <taxon>Clostridium</taxon>
    </lineage>
</organism>
<dbReference type="AlphaFoldDB" id="A0A6N3EWV5"/>
<name>A0A6N3EWV5_9CLOT</name>
<evidence type="ECO:0000313" key="1">
    <source>
        <dbReference type="EMBL" id="VYU44099.1"/>
    </source>
</evidence>
<reference evidence="1" key="1">
    <citation type="submission" date="2019-11" db="EMBL/GenBank/DDBJ databases">
        <authorList>
            <person name="Feng L."/>
        </authorList>
    </citation>
    <scope>NUCLEOTIDE SEQUENCE</scope>
    <source>
        <strain evidence="1">CTertiumLFYP3</strain>
    </source>
</reference>
<dbReference type="RefSeq" id="WP_156626880.1">
    <property type="nucleotide sequence ID" value="NZ_CACRTO010000022.1"/>
</dbReference>
<proteinExistence type="predicted"/>
<gene>
    <name evidence="1" type="ORF">CTLFYP3_02445</name>
</gene>
<accession>A0A6N3EWV5</accession>